<dbReference type="AlphaFoldDB" id="A0A8T1P1P1"/>
<keyword evidence="3" id="KW-1185">Reference proteome</keyword>
<proteinExistence type="predicted"/>
<protein>
    <submittedName>
        <fullName evidence="2">Uncharacterized protein</fullName>
    </submittedName>
</protein>
<organism evidence="2 3">
    <name type="scientific">Carya illinoinensis</name>
    <name type="common">Pecan</name>
    <dbReference type="NCBI Taxonomy" id="32201"/>
    <lineage>
        <taxon>Eukaryota</taxon>
        <taxon>Viridiplantae</taxon>
        <taxon>Streptophyta</taxon>
        <taxon>Embryophyta</taxon>
        <taxon>Tracheophyta</taxon>
        <taxon>Spermatophyta</taxon>
        <taxon>Magnoliopsida</taxon>
        <taxon>eudicotyledons</taxon>
        <taxon>Gunneridae</taxon>
        <taxon>Pentapetalae</taxon>
        <taxon>rosids</taxon>
        <taxon>fabids</taxon>
        <taxon>Fagales</taxon>
        <taxon>Juglandaceae</taxon>
        <taxon>Carya</taxon>
    </lineage>
</organism>
<dbReference type="Proteomes" id="UP000811609">
    <property type="component" value="Chromosome 11"/>
</dbReference>
<sequence>MQDMEEVSGGSQEGDEDAQSKVDLHAGGAADDRDEEVERVEEQGEEGGNEEEVIPSGDELGARVEDLAPPGDLAVKGEGLGEAVEARGGSVKGVDAMHFPWRKRESESCREREMENLRGV</sequence>
<feature type="region of interest" description="Disordered" evidence="1">
    <location>
        <begin position="1"/>
        <end position="76"/>
    </location>
</feature>
<name>A0A8T1P1P1_CARIL</name>
<evidence type="ECO:0000313" key="3">
    <source>
        <dbReference type="Proteomes" id="UP000811609"/>
    </source>
</evidence>
<evidence type="ECO:0000256" key="1">
    <source>
        <dbReference type="SAM" id="MobiDB-lite"/>
    </source>
</evidence>
<gene>
    <name evidence="2" type="ORF">CIPAW_11G028800</name>
</gene>
<dbReference type="EMBL" id="CM031819">
    <property type="protein sequence ID" value="KAG6635233.1"/>
    <property type="molecule type" value="Genomic_DNA"/>
</dbReference>
<evidence type="ECO:0000313" key="2">
    <source>
        <dbReference type="EMBL" id="KAG6635233.1"/>
    </source>
</evidence>
<reference evidence="2" key="1">
    <citation type="submission" date="2020-12" db="EMBL/GenBank/DDBJ databases">
        <title>WGS assembly of Carya illinoinensis cv. Pawnee.</title>
        <authorList>
            <person name="Platts A."/>
            <person name="Shu S."/>
            <person name="Wright S."/>
            <person name="Barry K."/>
            <person name="Edger P."/>
            <person name="Pires J.C."/>
            <person name="Schmutz J."/>
        </authorList>
    </citation>
    <scope>NUCLEOTIDE SEQUENCE</scope>
    <source>
        <tissue evidence="2">Leaf</tissue>
    </source>
</reference>
<feature type="compositionally biased region" description="Acidic residues" evidence="1">
    <location>
        <begin position="32"/>
        <end position="53"/>
    </location>
</feature>
<comment type="caution">
    <text evidence="2">The sequence shown here is derived from an EMBL/GenBank/DDBJ whole genome shotgun (WGS) entry which is preliminary data.</text>
</comment>
<accession>A0A8T1P1P1</accession>